<dbReference type="AlphaFoldDB" id="A0A380CB09"/>
<dbReference type="Pfam" id="PF00037">
    <property type="entry name" value="Fer4"/>
    <property type="match status" value="1"/>
</dbReference>
<dbReference type="InterPro" id="IPR017900">
    <property type="entry name" value="4Fe4S_Fe_S_CS"/>
</dbReference>
<organism evidence="6 7">
    <name type="scientific">Sporosarcina pasteurii</name>
    <name type="common">Bacillus pasteurii</name>
    <dbReference type="NCBI Taxonomy" id="1474"/>
    <lineage>
        <taxon>Bacteria</taxon>
        <taxon>Bacillati</taxon>
        <taxon>Bacillota</taxon>
        <taxon>Bacilli</taxon>
        <taxon>Bacillales</taxon>
        <taxon>Caryophanaceae</taxon>
        <taxon>Sporosarcina</taxon>
    </lineage>
</organism>
<keyword evidence="2" id="KW-0479">Metal-binding</keyword>
<dbReference type="PROSITE" id="PS51379">
    <property type="entry name" value="4FE4S_FER_2"/>
    <property type="match status" value="3"/>
</dbReference>
<dbReference type="PANTHER" id="PTHR43687">
    <property type="entry name" value="ADENYLYLSULFATE REDUCTASE, BETA SUBUNIT"/>
    <property type="match status" value="1"/>
</dbReference>
<keyword evidence="7" id="KW-1185">Reference proteome</keyword>
<dbReference type="InterPro" id="IPR017896">
    <property type="entry name" value="4Fe4S_Fe-S-bd"/>
</dbReference>
<dbReference type="GO" id="GO:0051539">
    <property type="term" value="F:4 iron, 4 sulfur cluster binding"/>
    <property type="evidence" value="ECO:0007669"/>
    <property type="project" value="UniProtKB-KW"/>
</dbReference>
<reference evidence="6 7" key="1">
    <citation type="submission" date="2018-06" db="EMBL/GenBank/DDBJ databases">
        <authorList>
            <consortium name="Pathogen Informatics"/>
            <person name="Doyle S."/>
        </authorList>
    </citation>
    <scope>NUCLEOTIDE SEQUENCE [LARGE SCALE GENOMIC DNA]</scope>
    <source>
        <strain evidence="7">ATCC 11859 / DSM 33 / NCIB 8841 / NCTC 4822</strain>
    </source>
</reference>
<dbReference type="GO" id="GO:0046872">
    <property type="term" value="F:metal ion binding"/>
    <property type="evidence" value="ECO:0007669"/>
    <property type="project" value="UniProtKB-KW"/>
</dbReference>
<dbReference type="Proteomes" id="UP000254519">
    <property type="component" value="Unassembled WGS sequence"/>
</dbReference>
<dbReference type="PANTHER" id="PTHR43687:SF1">
    <property type="entry name" value="FERREDOXIN III"/>
    <property type="match status" value="1"/>
</dbReference>
<dbReference type="EMBL" id="UGYZ01000002">
    <property type="protein sequence ID" value="SUJ15495.1"/>
    <property type="molecule type" value="Genomic_DNA"/>
</dbReference>
<keyword evidence="3" id="KW-0408">Iron</keyword>
<gene>
    <name evidence="6" type="ORF">NCTC4822_02624</name>
</gene>
<dbReference type="OrthoDB" id="9798098at2"/>
<dbReference type="InterPro" id="IPR050572">
    <property type="entry name" value="Fe-S_Ferredoxin"/>
</dbReference>
<evidence type="ECO:0000313" key="7">
    <source>
        <dbReference type="Proteomes" id="UP000254519"/>
    </source>
</evidence>
<evidence type="ECO:0000256" key="4">
    <source>
        <dbReference type="ARBA" id="ARBA00023014"/>
    </source>
</evidence>
<evidence type="ECO:0000256" key="3">
    <source>
        <dbReference type="ARBA" id="ARBA00023004"/>
    </source>
</evidence>
<keyword evidence="4" id="KW-0411">Iron-sulfur</keyword>
<accession>A0A380CB09</accession>
<proteinExistence type="predicted"/>
<dbReference type="SUPFAM" id="SSF54862">
    <property type="entry name" value="4Fe-4S ferredoxins"/>
    <property type="match status" value="2"/>
</dbReference>
<protein>
    <submittedName>
        <fullName evidence="6">Ferredoxin</fullName>
    </submittedName>
</protein>
<dbReference type="RefSeq" id="WP_115362802.1">
    <property type="nucleotide sequence ID" value="NZ_CP038012.1"/>
</dbReference>
<dbReference type="Gene3D" id="3.30.70.20">
    <property type="match status" value="2"/>
</dbReference>
<evidence type="ECO:0000259" key="5">
    <source>
        <dbReference type="PROSITE" id="PS51379"/>
    </source>
</evidence>
<feature type="domain" description="4Fe-4S ferredoxin-type" evidence="5">
    <location>
        <begin position="228"/>
        <end position="257"/>
    </location>
</feature>
<evidence type="ECO:0000256" key="1">
    <source>
        <dbReference type="ARBA" id="ARBA00022485"/>
    </source>
</evidence>
<evidence type="ECO:0000256" key="2">
    <source>
        <dbReference type="ARBA" id="ARBA00022723"/>
    </source>
</evidence>
<sequence>MNLLQSWLESLDYEYRILPSCTHYQSPRSSCRECIDQCPEQAIILKDGKPFIDTVKCTQCSQCIVACPVQAVEGFLPKRTVENNQLIVSNEDVISLKELLVYYQKQVTTIVFKHEDVSDEWQHMIKNANEALSELGEAAFAIQFNKAVEETEQTMTRKELFSFWKKDVKNIAKEMAPAKWRFNQESLNLTKYYPDHQFIEFSLDTSTCTLCKACEILCPKACIHLTDTHFTVAPEQCSNCSLCEDICPEQAISITSKISPVTPINYLLQENECTSCEENFKTLDEAEHMCHACRKKNELSFYNRN</sequence>
<dbReference type="Pfam" id="PF13187">
    <property type="entry name" value="Fer4_9"/>
    <property type="match status" value="1"/>
</dbReference>
<evidence type="ECO:0000313" key="6">
    <source>
        <dbReference type="EMBL" id="SUJ15495.1"/>
    </source>
</evidence>
<dbReference type="PROSITE" id="PS00198">
    <property type="entry name" value="4FE4S_FER_1"/>
    <property type="match status" value="2"/>
</dbReference>
<keyword evidence="1" id="KW-0004">4Fe-4S</keyword>
<name>A0A380CB09_SPOPA</name>
<feature type="domain" description="4Fe-4S ferredoxin-type" evidence="5">
    <location>
        <begin position="48"/>
        <end position="78"/>
    </location>
</feature>
<feature type="domain" description="4Fe-4S ferredoxin-type" evidence="5">
    <location>
        <begin position="199"/>
        <end position="227"/>
    </location>
</feature>